<keyword evidence="8" id="KW-1185">Reference proteome</keyword>
<feature type="signal peptide" evidence="5">
    <location>
        <begin position="1"/>
        <end position="17"/>
    </location>
</feature>
<keyword evidence="1 4" id="KW-0349">Heme</keyword>
<evidence type="ECO:0000313" key="7">
    <source>
        <dbReference type="EMBL" id="MBK4722978.1"/>
    </source>
</evidence>
<evidence type="ECO:0000313" key="8">
    <source>
        <dbReference type="Proteomes" id="UP000654452"/>
    </source>
</evidence>
<accession>A0ABS1I8I5</accession>
<evidence type="ECO:0000256" key="5">
    <source>
        <dbReference type="SAM" id="SignalP"/>
    </source>
</evidence>
<feature type="chain" id="PRO_5047446779" evidence="5">
    <location>
        <begin position="18"/>
        <end position="104"/>
    </location>
</feature>
<organism evidence="7 8">
    <name type="scientific">Azospirillum aestuarii</name>
    <dbReference type="NCBI Taxonomy" id="2802052"/>
    <lineage>
        <taxon>Bacteria</taxon>
        <taxon>Pseudomonadati</taxon>
        <taxon>Pseudomonadota</taxon>
        <taxon>Alphaproteobacteria</taxon>
        <taxon>Rhodospirillales</taxon>
        <taxon>Azospirillaceae</taxon>
        <taxon>Azospirillum</taxon>
    </lineage>
</organism>
<dbReference type="PROSITE" id="PS51007">
    <property type="entry name" value="CYTC"/>
    <property type="match status" value="1"/>
</dbReference>
<reference evidence="7 8" key="1">
    <citation type="submission" date="2021-01" db="EMBL/GenBank/DDBJ databases">
        <title>Azospirillum sp. YIM DDC1 draft genome.</title>
        <authorList>
            <person name="Wang Y.-X."/>
        </authorList>
    </citation>
    <scope>NUCLEOTIDE SEQUENCE [LARGE SCALE GENOMIC DNA]</scope>
    <source>
        <strain evidence="7 8">YIM DDC1</strain>
    </source>
</reference>
<dbReference type="SUPFAM" id="SSF46626">
    <property type="entry name" value="Cytochrome c"/>
    <property type="match status" value="1"/>
</dbReference>
<dbReference type="RefSeq" id="WP_200487388.1">
    <property type="nucleotide sequence ID" value="NZ_JAEPIV010000036.1"/>
</dbReference>
<evidence type="ECO:0000259" key="6">
    <source>
        <dbReference type="PROSITE" id="PS51007"/>
    </source>
</evidence>
<gene>
    <name evidence="7" type="ORF">JJL56_29395</name>
</gene>
<evidence type="ECO:0000256" key="4">
    <source>
        <dbReference type="PROSITE-ProRule" id="PRU00433"/>
    </source>
</evidence>
<proteinExistence type="predicted"/>
<dbReference type="InterPro" id="IPR036909">
    <property type="entry name" value="Cyt_c-like_dom_sf"/>
</dbReference>
<dbReference type="Proteomes" id="UP000654452">
    <property type="component" value="Unassembled WGS sequence"/>
</dbReference>
<keyword evidence="2 4" id="KW-0479">Metal-binding</keyword>
<name>A0ABS1I8I5_9PROT</name>
<dbReference type="Gene3D" id="1.10.760.10">
    <property type="entry name" value="Cytochrome c-like domain"/>
    <property type="match status" value="1"/>
</dbReference>
<evidence type="ECO:0000256" key="2">
    <source>
        <dbReference type="ARBA" id="ARBA00022723"/>
    </source>
</evidence>
<evidence type="ECO:0000256" key="1">
    <source>
        <dbReference type="ARBA" id="ARBA00022617"/>
    </source>
</evidence>
<keyword evidence="5" id="KW-0732">Signal</keyword>
<keyword evidence="3 4" id="KW-0408">Iron</keyword>
<comment type="caution">
    <text evidence="7">The sequence shown here is derived from an EMBL/GenBank/DDBJ whole genome shotgun (WGS) entry which is preliminary data.</text>
</comment>
<dbReference type="Pfam" id="PF13442">
    <property type="entry name" value="Cytochrome_CBB3"/>
    <property type="match status" value="1"/>
</dbReference>
<evidence type="ECO:0000256" key="3">
    <source>
        <dbReference type="ARBA" id="ARBA00023004"/>
    </source>
</evidence>
<dbReference type="InterPro" id="IPR009056">
    <property type="entry name" value="Cyt_c-like_dom"/>
</dbReference>
<sequence length="104" mass="10825">MVLLAGAGLLLAAAAQAEEPDAARRAELGLLLTHDCGSCHGLTMKGGLGAPLLPEALAGKDLEALAQVILDGIPGTPMPPWSPLLTRDEALWMIDRLRRGGLHD</sequence>
<protein>
    <submittedName>
        <fullName evidence="7">Cytochrome c</fullName>
    </submittedName>
</protein>
<dbReference type="EMBL" id="JAEPIV010000036">
    <property type="protein sequence ID" value="MBK4722978.1"/>
    <property type="molecule type" value="Genomic_DNA"/>
</dbReference>
<feature type="domain" description="Cytochrome c" evidence="6">
    <location>
        <begin position="20"/>
        <end position="101"/>
    </location>
</feature>